<keyword evidence="2" id="KW-1185">Reference proteome</keyword>
<dbReference type="AlphaFoldDB" id="A0A9D4V2Q3"/>
<protein>
    <submittedName>
        <fullName evidence="1">Uncharacterized protein</fullName>
    </submittedName>
</protein>
<gene>
    <name evidence="1" type="ORF">GOP47_0006051</name>
</gene>
<comment type="caution">
    <text evidence="1">The sequence shown here is derived from an EMBL/GenBank/DDBJ whole genome shotgun (WGS) entry which is preliminary data.</text>
</comment>
<dbReference type="Proteomes" id="UP000886520">
    <property type="component" value="Chromosome 6"/>
</dbReference>
<accession>A0A9D4V2Q3</accession>
<dbReference type="EMBL" id="JABFUD020000006">
    <property type="protein sequence ID" value="KAI5078380.1"/>
    <property type="molecule type" value="Genomic_DNA"/>
</dbReference>
<proteinExistence type="predicted"/>
<organism evidence="1 2">
    <name type="scientific">Adiantum capillus-veneris</name>
    <name type="common">Maidenhair fern</name>
    <dbReference type="NCBI Taxonomy" id="13818"/>
    <lineage>
        <taxon>Eukaryota</taxon>
        <taxon>Viridiplantae</taxon>
        <taxon>Streptophyta</taxon>
        <taxon>Embryophyta</taxon>
        <taxon>Tracheophyta</taxon>
        <taxon>Polypodiopsida</taxon>
        <taxon>Polypodiidae</taxon>
        <taxon>Polypodiales</taxon>
        <taxon>Pteridineae</taxon>
        <taxon>Pteridaceae</taxon>
        <taxon>Vittarioideae</taxon>
        <taxon>Adiantum</taxon>
    </lineage>
</organism>
<evidence type="ECO:0000313" key="2">
    <source>
        <dbReference type="Proteomes" id="UP000886520"/>
    </source>
</evidence>
<name>A0A9D4V2Q3_ADICA</name>
<sequence>MVSNHCAEHLNESQSCEKEVYEYFSMKNHGSGIVTKEKFPPLKKSSVACRRGRQFTSLVLLATMCMCPSL</sequence>
<evidence type="ECO:0000313" key="1">
    <source>
        <dbReference type="EMBL" id="KAI5078380.1"/>
    </source>
</evidence>
<reference evidence="1" key="1">
    <citation type="submission" date="2021-01" db="EMBL/GenBank/DDBJ databases">
        <title>Adiantum capillus-veneris genome.</title>
        <authorList>
            <person name="Fang Y."/>
            <person name="Liao Q."/>
        </authorList>
    </citation>
    <scope>NUCLEOTIDE SEQUENCE</scope>
    <source>
        <strain evidence="1">H3</strain>
        <tissue evidence="1">Leaf</tissue>
    </source>
</reference>